<sequence>MTLKQTLQAFDEVGPASLPRAQDAPFEIVTADLTRRALERGEYAAKHLNSPGLPKGHGFTEEHAQKKHMYYSTNVGKVKLIVIDSVNEFGGWQGSLDLAQFNWLENEIKNSDRLVVLASHHPLSKMFNGYAPTGKRVCVDEITEMLLKYPRVIAWLAGHEHRHHIAWIGPEIEERGFWQIETASHADWPQQSRAVEIVQSHSGEIFIALTVIDHAAGPIYGAVQTPLDLAALSRVISANVWQKRESLGAKHPADWAKGEAHERNTVLRLDPRT</sequence>
<dbReference type="EMBL" id="CAEZZI010000030">
    <property type="protein sequence ID" value="CAB4752543.1"/>
    <property type="molecule type" value="Genomic_DNA"/>
</dbReference>
<accession>A0A6J6U1T6</accession>
<name>A0A6J6U1T6_9ZZZZ</name>
<gene>
    <name evidence="2" type="ORF">UFOPK2842_00455</name>
</gene>
<evidence type="ECO:0000313" key="2">
    <source>
        <dbReference type="EMBL" id="CAB4752543.1"/>
    </source>
</evidence>
<dbReference type="AlphaFoldDB" id="A0A6J6U1T6"/>
<proteinExistence type="predicted"/>
<evidence type="ECO:0000259" key="1">
    <source>
        <dbReference type="Pfam" id="PF00149"/>
    </source>
</evidence>
<dbReference type="GO" id="GO:0016787">
    <property type="term" value="F:hydrolase activity"/>
    <property type="evidence" value="ECO:0007669"/>
    <property type="project" value="InterPro"/>
</dbReference>
<dbReference type="InterPro" id="IPR029052">
    <property type="entry name" value="Metallo-depent_PP-like"/>
</dbReference>
<feature type="domain" description="Calcineurin-like phosphoesterase" evidence="1">
    <location>
        <begin position="84"/>
        <end position="162"/>
    </location>
</feature>
<dbReference type="Gene3D" id="3.60.21.10">
    <property type="match status" value="1"/>
</dbReference>
<reference evidence="2" key="1">
    <citation type="submission" date="2020-05" db="EMBL/GenBank/DDBJ databases">
        <authorList>
            <person name="Chiriac C."/>
            <person name="Salcher M."/>
            <person name="Ghai R."/>
            <person name="Kavagutti S V."/>
        </authorList>
    </citation>
    <scope>NUCLEOTIDE SEQUENCE</scope>
</reference>
<dbReference type="Pfam" id="PF00149">
    <property type="entry name" value="Metallophos"/>
    <property type="match status" value="1"/>
</dbReference>
<dbReference type="SUPFAM" id="SSF56300">
    <property type="entry name" value="Metallo-dependent phosphatases"/>
    <property type="match status" value="1"/>
</dbReference>
<organism evidence="2">
    <name type="scientific">freshwater metagenome</name>
    <dbReference type="NCBI Taxonomy" id="449393"/>
    <lineage>
        <taxon>unclassified sequences</taxon>
        <taxon>metagenomes</taxon>
        <taxon>ecological metagenomes</taxon>
    </lineage>
</organism>
<dbReference type="InterPro" id="IPR004843">
    <property type="entry name" value="Calcineurin-like_PHP"/>
</dbReference>
<protein>
    <submittedName>
        <fullName evidence="2">Unannotated protein</fullName>
    </submittedName>
</protein>